<organism evidence="1 2">
    <name type="scientific">Desulfobacter latus</name>
    <dbReference type="NCBI Taxonomy" id="2292"/>
    <lineage>
        <taxon>Bacteria</taxon>
        <taxon>Pseudomonadati</taxon>
        <taxon>Thermodesulfobacteriota</taxon>
        <taxon>Desulfobacteria</taxon>
        <taxon>Desulfobacterales</taxon>
        <taxon>Desulfobacteraceae</taxon>
        <taxon>Desulfobacter</taxon>
    </lineage>
</organism>
<protein>
    <submittedName>
        <fullName evidence="1">Uncharacterized protein</fullName>
    </submittedName>
</protein>
<evidence type="ECO:0000313" key="2">
    <source>
        <dbReference type="Proteomes" id="UP000553343"/>
    </source>
</evidence>
<gene>
    <name evidence="1" type="ORF">HXW94_16260</name>
</gene>
<name>A0A850TE02_9BACT</name>
<dbReference type="EMBL" id="JACADJ010000082">
    <property type="protein sequence ID" value="NWH06517.1"/>
    <property type="molecule type" value="Genomic_DNA"/>
</dbReference>
<evidence type="ECO:0000313" key="1">
    <source>
        <dbReference type="EMBL" id="NWH06517.1"/>
    </source>
</evidence>
<accession>A0A850TE02</accession>
<comment type="caution">
    <text evidence="1">The sequence shown here is derived from an EMBL/GenBank/DDBJ whole genome shotgun (WGS) entry which is preliminary data.</text>
</comment>
<proteinExistence type="predicted"/>
<reference evidence="1 2" key="1">
    <citation type="submission" date="2020-06" db="EMBL/GenBank/DDBJ databases">
        <title>High-quality draft genome of sulfate reducer Desulfobacter latus type strain AcrS2 isolated from marine sediment.</title>
        <authorList>
            <person name="Hoppe M."/>
            <person name="Larsen C.K."/>
            <person name="Marshall I.P.G."/>
            <person name="Schramm A."/>
            <person name="Marietou A.G."/>
        </authorList>
    </citation>
    <scope>NUCLEOTIDE SEQUENCE [LARGE SCALE GENOMIC DNA]</scope>
    <source>
        <strain evidence="1 2">AcRS2</strain>
    </source>
</reference>
<dbReference type="Proteomes" id="UP000553343">
    <property type="component" value="Unassembled WGS sequence"/>
</dbReference>
<keyword evidence="2" id="KW-1185">Reference proteome</keyword>
<dbReference type="RefSeq" id="WP_178367971.1">
    <property type="nucleotide sequence ID" value="NZ_JACADJ010000082.1"/>
</dbReference>
<dbReference type="AlphaFoldDB" id="A0A850TE02"/>
<sequence length="86" mass="9590">MSFLAVGSQGRTATIANLLSQPFSFGLDRDGALAIVTEIAMTIKRRWQTVFRSCGVPERLYGELARVSFANALNFDIEIIKNRVRI</sequence>